<dbReference type="PANTHER" id="PTHR45625:SF4">
    <property type="entry name" value="PEPTIDYLPROLYL ISOMERASE DOMAIN AND WD REPEAT-CONTAINING PROTEIN 1"/>
    <property type="match status" value="1"/>
</dbReference>
<dbReference type="InterPro" id="IPR029000">
    <property type="entry name" value="Cyclophilin-like_dom_sf"/>
</dbReference>
<dbReference type="SUPFAM" id="SSF50891">
    <property type="entry name" value="Cyclophilin-like"/>
    <property type="match status" value="1"/>
</dbReference>
<dbReference type="InterPro" id="IPR044666">
    <property type="entry name" value="Cyclophilin_A-like"/>
</dbReference>
<evidence type="ECO:0000313" key="5">
    <source>
        <dbReference type="EMBL" id="CAE4579466.1"/>
    </source>
</evidence>
<dbReference type="Gene3D" id="2.40.100.10">
    <property type="entry name" value="Cyclophilin-like"/>
    <property type="match status" value="1"/>
</dbReference>
<dbReference type="PANTHER" id="PTHR45625">
    <property type="entry name" value="PEPTIDYL-PROLYL CIS-TRANS ISOMERASE-RELATED"/>
    <property type="match status" value="1"/>
</dbReference>
<evidence type="ECO:0000256" key="2">
    <source>
        <dbReference type="ARBA" id="ARBA00023110"/>
    </source>
</evidence>
<dbReference type="AlphaFoldDB" id="A0A7S4QEL1"/>
<sequence>MAQAILAQASFGWGSGGSACRRTCAPARASPRMAASSLVMNTQCGIINLRLRPDSAPITCDYIVQAVRQGLYDGKQFYRSDFVIQCGLHGSNVAPPGNLSRNETKDNVFVSNTRGTCAIAHWDVPDCGNTEFFINLQANSHLDEAYGGYCVFAEVADDASFKVVDMIAEAVKAKGGVGIKSVTAE</sequence>
<dbReference type="PROSITE" id="PS50072">
    <property type="entry name" value="CSA_PPIASE_2"/>
    <property type="match status" value="1"/>
</dbReference>
<dbReference type="Pfam" id="PF00160">
    <property type="entry name" value="Pro_isomerase"/>
    <property type="match status" value="1"/>
</dbReference>
<accession>A0A7S4QEL1</accession>
<evidence type="ECO:0000256" key="3">
    <source>
        <dbReference type="ARBA" id="ARBA00023235"/>
    </source>
</evidence>
<evidence type="ECO:0000256" key="1">
    <source>
        <dbReference type="ARBA" id="ARBA00013194"/>
    </source>
</evidence>
<feature type="domain" description="PPIase cyclophilin-type" evidence="4">
    <location>
        <begin position="45"/>
        <end position="185"/>
    </location>
</feature>
<gene>
    <name evidence="5" type="ORF">AMON00008_LOCUS18256</name>
</gene>
<evidence type="ECO:0000259" key="4">
    <source>
        <dbReference type="PROSITE" id="PS50072"/>
    </source>
</evidence>
<protein>
    <recommendedName>
        <fullName evidence="1">peptidylprolyl isomerase</fullName>
        <ecNumber evidence="1">5.2.1.8</ecNumber>
    </recommendedName>
</protein>
<dbReference type="InterPro" id="IPR002130">
    <property type="entry name" value="Cyclophilin-type_PPIase_dom"/>
</dbReference>
<dbReference type="EC" id="5.2.1.8" evidence="1"/>
<name>A0A7S4QEL1_9DINO</name>
<keyword evidence="3" id="KW-0413">Isomerase</keyword>
<keyword evidence="2" id="KW-0697">Rotamase</keyword>
<dbReference type="EMBL" id="HBNR01026968">
    <property type="protein sequence ID" value="CAE4579466.1"/>
    <property type="molecule type" value="Transcribed_RNA"/>
</dbReference>
<proteinExistence type="predicted"/>
<dbReference type="GO" id="GO:0003755">
    <property type="term" value="F:peptidyl-prolyl cis-trans isomerase activity"/>
    <property type="evidence" value="ECO:0007669"/>
    <property type="project" value="UniProtKB-KW"/>
</dbReference>
<reference evidence="5" key="1">
    <citation type="submission" date="2021-01" db="EMBL/GenBank/DDBJ databases">
        <authorList>
            <person name="Corre E."/>
            <person name="Pelletier E."/>
            <person name="Niang G."/>
            <person name="Scheremetjew M."/>
            <person name="Finn R."/>
            <person name="Kale V."/>
            <person name="Holt S."/>
            <person name="Cochrane G."/>
            <person name="Meng A."/>
            <person name="Brown T."/>
            <person name="Cohen L."/>
        </authorList>
    </citation>
    <scope>NUCLEOTIDE SEQUENCE</scope>
    <source>
        <strain evidence="5">CCMP3105</strain>
    </source>
</reference>
<organism evidence="5">
    <name type="scientific">Alexandrium monilatum</name>
    <dbReference type="NCBI Taxonomy" id="311494"/>
    <lineage>
        <taxon>Eukaryota</taxon>
        <taxon>Sar</taxon>
        <taxon>Alveolata</taxon>
        <taxon>Dinophyceae</taxon>
        <taxon>Gonyaulacales</taxon>
        <taxon>Pyrocystaceae</taxon>
        <taxon>Alexandrium</taxon>
    </lineage>
</organism>